<accession>K1QLU5</accession>
<organism evidence="1">
    <name type="scientific">Magallana gigas</name>
    <name type="common">Pacific oyster</name>
    <name type="synonym">Crassostrea gigas</name>
    <dbReference type="NCBI Taxonomy" id="29159"/>
    <lineage>
        <taxon>Eukaryota</taxon>
        <taxon>Metazoa</taxon>
        <taxon>Spiralia</taxon>
        <taxon>Lophotrochozoa</taxon>
        <taxon>Mollusca</taxon>
        <taxon>Bivalvia</taxon>
        <taxon>Autobranchia</taxon>
        <taxon>Pteriomorphia</taxon>
        <taxon>Ostreida</taxon>
        <taxon>Ostreoidea</taxon>
        <taxon>Ostreidae</taxon>
        <taxon>Magallana</taxon>
    </lineage>
</organism>
<reference evidence="1" key="1">
    <citation type="journal article" date="2012" name="Nature">
        <title>The oyster genome reveals stress adaptation and complexity of shell formation.</title>
        <authorList>
            <person name="Zhang G."/>
            <person name="Fang X."/>
            <person name="Guo X."/>
            <person name="Li L."/>
            <person name="Luo R."/>
            <person name="Xu F."/>
            <person name="Yang P."/>
            <person name="Zhang L."/>
            <person name="Wang X."/>
            <person name="Qi H."/>
            <person name="Xiong Z."/>
            <person name="Que H."/>
            <person name="Xie Y."/>
            <person name="Holland P.W."/>
            <person name="Paps J."/>
            <person name="Zhu Y."/>
            <person name="Wu F."/>
            <person name="Chen Y."/>
            <person name="Wang J."/>
            <person name="Peng C."/>
            <person name="Meng J."/>
            <person name="Yang L."/>
            <person name="Liu J."/>
            <person name="Wen B."/>
            <person name="Zhang N."/>
            <person name="Huang Z."/>
            <person name="Zhu Q."/>
            <person name="Feng Y."/>
            <person name="Mount A."/>
            <person name="Hedgecock D."/>
            <person name="Xu Z."/>
            <person name="Liu Y."/>
            <person name="Domazet-Loso T."/>
            <person name="Du Y."/>
            <person name="Sun X."/>
            <person name="Zhang S."/>
            <person name="Liu B."/>
            <person name="Cheng P."/>
            <person name="Jiang X."/>
            <person name="Li J."/>
            <person name="Fan D."/>
            <person name="Wang W."/>
            <person name="Fu W."/>
            <person name="Wang T."/>
            <person name="Wang B."/>
            <person name="Zhang J."/>
            <person name="Peng Z."/>
            <person name="Li Y."/>
            <person name="Li N."/>
            <person name="Wang J."/>
            <person name="Chen M."/>
            <person name="He Y."/>
            <person name="Tan F."/>
            <person name="Song X."/>
            <person name="Zheng Q."/>
            <person name="Huang R."/>
            <person name="Yang H."/>
            <person name="Du X."/>
            <person name="Chen L."/>
            <person name="Yang M."/>
            <person name="Gaffney P.M."/>
            <person name="Wang S."/>
            <person name="Luo L."/>
            <person name="She Z."/>
            <person name="Ming Y."/>
            <person name="Huang W."/>
            <person name="Zhang S."/>
            <person name="Huang B."/>
            <person name="Zhang Y."/>
            <person name="Qu T."/>
            <person name="Ni P."/>
            <person name="Miao G."/>
            <person name="Wang J."/>
            <person name="Wang Q."/>
            <person name="Steinberg C.E."/>
            <person name="Wang H."/>
            <person name="Li N."/>
            <person name="Qian L."/>
            <person name="Zhang G."/>
            <person name="Li Y."/>
            <person name="Yang H."/>
            <person name="Liu X."/>
            <person name="Wang J."/>
            <person name="Yin Y."/>
            <person name="Wang J."/>
        </authorList>
    </citation>
    <scope>NUCLEOTIDE SEQUENCE [LARGE SCALE GENOMIC DNA]</scope>
    <source>
        <strain evidence="1">05x7-T-G4-1.051#20</strain>
    </source>
</reference>
<name>K1QLU5_MAGGI</name>
<protein>
    <submittedName>
        <fullName evidence="1">Uncharacterized protein</fullName>
    </submittedName>
</protein>
<gene>
    <name evidence="1" type="ORF">CGI_10001977</name>
</gene>
<proteinExistence type="predicted"/>
<dbReference type="HOGENOM" id="CLU_1671046_0_0_1"/>
<dbReference type="InParanoid" id="K1QLU5"/>
<dbReference type="EMBL" id="JH817832">
    <property type="protein sequence ID" value="EKC22586.1"/>
    <property type="molecule type" value="Genomic_DNA"/>
</dbReference>
<sequence length="158" mass="17358">MLNLGSDSSDVYDSFLPEPATTLTPHGNLHATQIRESPRTENNGRHGPAFTIALSVSLVLNVVVTLFVVFYVIFTMKQVVNHKKDSGFSVSEEGMAGKENSVKQLTVCLPCQHLIGQKQNFEVCCQNSTESAVLLLKLVSMSSICYSDAKRDVSMIFE</sequence>
<evidence type="ECO:0000313" key="1">
    <source>
        <dbReference type="EMBL" id="EKC22586.1"/>
    </source>
</evidence>
<dbReference type="AlphaFoldDB" id="K1QLU5"/>